<accession>A0A1T5GRF8</accession>
<keyword evidence="2" id="KW-1185">Reference proteome</keyword>
<dbReference type="InterPro" id="IPR036105">
    <property type="entry name" value="DiNase_FeMo-co_biosyn_sf"/>
</dbReference>
<sequence length="135" mass="15374">MKVFIPVIDCSRNRYTIAENFETSGAICIFDIRDNLVTWYKSKGLSASYEEILEELKGDGVTKAIISSLQTPTINTFVNKGFHIYKSVGNDLRINLELLKIRCLPVFDYESAEELNEMSSFHSEFATYEPAICQN</sequence>
<gene>
    <name evidence="1" type="ORF">SAMN03080601_01931</name>
</gene>
<dbReference type="OrthoDB" id="1121709at2"/>
<protein>
    <submittedName>
        <fullName evidence="1">Predicted Fe-Mo cluster-binding protein, NifX family</fullName>
    </submittedName>
</protein>
<dbReference type="Proteomes" id="UP000191055">
    <property type="component" value="Unassembled WGS sequence"/>
</dbReference>
<dbReference type="KEGG" id="asx:CDL62_03200"/>
<dbReference type="SUPFAM" id="SSF53146">
    <property type="entry name" value="Nitrogenase accessory factor-like"/>
    <property type="match status" value="1"/>
</dbReference>
<name>A0A1T5GRF8_9BACT</name>
<reference evidence="1 2" key="1">
    <citation type="submission" date="2017-02" db="EMBL/GenBank/DDBJ databases">
        <authorList>
            <person name="Peterson S.W."/>
        </authorList>
    </citation>
    <scope>NUCLEOTIDE SEQUENCE [LARGE SCALE GENOMIC DNA]</scope>
    <source>
        <strain evidence="1 2">DSM 24412</strain>
    </source>
</reference>
<dbReference type="RefSeq" id="WP_079557673.1">
    <property type="nucleotide sequence ID" value="NZ_CP021904.1"/>
</dbReference>
<dbReference type="AlphaFoldDB" id="A0A1T5GRF8"/>
<dbReference type="STRING" id="889453.SAMN03080601_01931"/>
<organism evidence="1 2">
    <name type="scientific">Alkalitalea saponilacus</name>
    <dbReference type="NCBI Taxonomy" id="889453"/>
    <lineage>
        <taxon>Bacteria</taxon>
        <taxon>Pseudomonadati</taxon>
        <taxon>Bacteroidota</taxon>
        <taxon>Bacteroidia</taxon>
        <taxon>Marinilabiliales</taxon>
        <taxon>Marinilabiliaceae</taxon>
        <taxon>Alkalitalea</taxon>
    </lineage>
</organism>
<evidence type="ECO:0000313" key="2">
    <source>
        <dbReference type="Proteomes" id="UP000191055"/>
    </source>
</evidence>
<evidence type="ECO:0000313" key="1">
    <source>
        <dbReference type="EMBL" id="SKC10920.1"/>
    </source>
</evidence>
<dbReference type="EMBL" id="FUYV01000010">
    <property type="protein sequence ID" value="SKC10920.1"/>
    <property type="molecule type" value="Genomic_DNA"/>
</dbReference>
<proteinExistence type="predicted"/>